<evidence type="ECO:0000313" key="3">
    <source>
        <dbReference type="Proteomes" id="UP000286045"/>
    </source>
</evidence>
<dbReference type="InterPro" id="IPR010730">
    <property type="entry name" value="HET"/>
</dbReference>
<sequence length="628" mass="70488">MESSAPIYRPLEEPARSIRVLELLPGTFENDLRGVLRTVVLENRPSYEALSYTWGARTEGRTLKIQNQWVSKSNELPITDNLFRALRRLRRLFKPRVLWVDAVCINQEDLDERSAQVALMADIYSSAESTTIWLGDVEGTNIHEPSLSSGQRKWQLASSILPLSLLWNGDCFPMDHAIQTTTPSWKDRGWIIQEYALSRRLCFQFGSQRRMIGEPSPHGGQMGGAIPDSGLVLEKKIQFPGLGGLNVRLQRLDRIRVEMESGKLMSLYHATLAVRESATTDPRDKVYSLLSFLNPVERSLIHPDYLISTELCFSRATYAVLQGPTKFAMLELINFDTSRPSATIPTWVYDFRASDPFSRHSLDDELTKTSIPLLEMNAEGTELTFEGVCADVVIAVSTSLTGYRESCWKHSGHDIGTDDCVVAKVARQTVELVQQTERLIRREAATELSDCGPNCDSIEATKSRREAIVNRIFTTNDSWVNERAVYSLFEHWETITADLGIPRPNKPPSSQSLDTLGETNFNAWSKPTNDQTHVYCQQASGSTVLFTTMGGNLGIAPGTIKEGDKLVLPLYKAAAGEIDAQVVPFNQPLALILREQEDDRWTFHGLAHLDGLGDKAQYIKHSKHYVIR</sequence>
<dbReference type="PANTHER" id="PTHR24148:SF82">
    <property type="entry name" value="HETEROKARYON INCOMPATIBILITY DOMAIN-CONTAINING PROTEIN"/>
    <property type="match status" value="1"/>
</dbReference>
<dbReference type="EMBL" id="RYZI01000463">
    <property type="protein sequence ID" value="RWA05227.1"/>
    <property type="molecule type" value="Genomic_DNA"/>
</dbReference>
<organism evidence="2 3">
    <name type="scientific">Xylaria grammica</name>
    <dbReference type="NCBI Taxonomy" id="363999"/>
    <lineage>
        <taxon>Eukaryota</taxon>
        <taxon>Fungi</taxon>
        <taxon>Dikarya</taxon>
        <taxon>Ascomycota</taxon>
        <taxon>Pezizomycotina</taxon>
        <taxon>Sordariomycetes</taxon>
        <taxon>Xylariomycetidae</taxon>
        <taxon>Xylariales</taxon>
        <taxon>Xylariaceae</taxon>
        <taxon>Xylaria</taxon>
    </lineage>
</organism>
<dbReference type="InterPro" id="IPR052895">
    <property type="entry name" value="HetReg/Transcr_Mod"/>
</dbReference>
<dbReference type="Pfam" id="PF06985">
    <property type="entry name" value="HET"/>
    <property type="match status" value="1"/>
</dbReference>
<gene>
    <name evidence="2" type="ORF">EKO27_g9878</name>
</gene>
<evidence type="ECO:0000259" key="1">
    <source>
        <dbReference type="Pfam" id="PF06985"/>
    </source>
</evidence>
<feature type="domain" description="Heterokaryon incompatibility" evidence="1">
    <location>
        <begin position="47"/>
        <end position="194"/>
    </location>
</feature>
<dbReference type="Proteomes" id="UP000286045">
    <property type="component" value="Unassembled WGS sequence"/>
</dbReference>
<protein>
    <recommendedName>
        <fullName evidence="1">Heterokaryon incompatibility domain-containing protein</fullName>
    </recommendedName>
</protein>
<dbReference type="PANTHER" id="PTHR24148">
    <property type="entry name" value="ANKYRIN REPEAT DOMAIN-CONTAINING PROTEIN 39 HOMOLOG-RELATED"/>
    <property type="match status" value="1"/>
</dbReference>
<keyword evidence="3" id="KW-1185">Reference proteome</keyword>
<dbReference type="AlphaFoldDB" id="A0A439CST6"/>
<reference evidence="2 3" key="1">
    <citation type="submission" date="2018-12" db="EMBL/GenBank/DDBJ databases">
        <title>Draft genome sequence of Xylaria grammica IHI A82.</title>
        <authorList>
            <person name="Buettner E."/>
            <person name="Kellner H."/>
        </authorList>
    </citation>
    <scope>NUCLEOTIDE SEQUENCE [LARGE SCALE GENOMIC DNA]</scope>
    <source>
        <strain evidence="2 3">IHI A82</strain>
    </source>
</reference>
<evidence type="ECO:0000313" key="2">
    <source>
        <dbReference type="EMBL" id="RWA05227.1"/>
    </source>
</evidence>
<name>A0A439CST6_9PEZI</name>
<proteinExistence type="predicted"/>
<comment type="caution">
    <text evidence="2">The sequence shown here is derived from an EMBL/GenBank/DDBJ whole genome shotgun (WGS) entry which is preliminary data.</text>
</comment>
<accession>A0A439CST6</accession>